<protein>
    <recommendedName>
        <fullName evidence="10">Phosphate transport system permease protein</fullName>
    </recommendedName>
</protein>
<keyword evidence="3 9" id="KW-0813">Transport</keyword>
<accession>A0A7G9YU72</accession>
<dbReference type="SUPFAM" id="SSF161098">
    <property type="entry name" value="MetI-like"/>
    <property type="match status" value="1"/>
</dbReference>
<keyword evidence="5 10" id="KW-0592">Phosphate transport</keyword>
<evidence type="ECO:0000259" key="11">
    <source>
        <dbReference type="PROSITE" id="PS50928"/>
    </source>
</evidence>
<name>A0A7G9YU72_9EURY</name>
<dbReference type="PANTHER" id="PTHR30425">
    <property type="entry name" value="PHOSPHATE TRANSPORT SYSTEM PERMEASE PROTEIN PST"/>
    <property type="match status" value="1"/>
</dbReference>
<dbReference type="GO" id="GO:0005315">
    <property type="term" value="F:phosphate transmembrane transporter activity"/>
    <property type="evidence" value="ECO:0007669"/>
    <property type="project" value="InterPro"/>
</dbReference>
<dbReference type="GO" id="GO:0006817">
    <property type="term" value="P:phosphate ion transport"/>
    <property type="evidence" value="ECO:0007669"/>
    <property type="project" value="UniProtKB-KW"/>
</dbReference>
<dbReference type="NCBIfam" id="TIGR02138">
    <property type="entry name" value="phosphate_pstC"/>
    <property type="match status" value="1"/>
</dbReference>
<evidence type="ECO:0000256" key="6">
    <source>
        <dbReference type="ARBA" id="ARBA00022692"/>
    </source>
</evidence>
<comment type="subcellular location">
    <subcellularLocation>
        <location evidence="1 9">Cell membrane</location>
        <topology evidence="1 9">Multi-pass membrane protein</topology>
    </subcellularLocation>
</comment>
<feature type="domain" description="ABC transmembrane type-1" evidence="11">
    <location>
        <begin position="81"/>
        <end position="293"/>
    </location>
</feature>
<sequence>MGALEHVRGLKFKFGRMGEGTAEKIIEKLLFISALSSTLIVFFIIAFMFKESIPALALGGDFFFGMTWWPKHGQFGIIPTVVSTFIVGIGALAIAAAIGIPAAVYLAEYSPKWLRNIIKPSVEMLVGIPSIVLGFFGLMVLVVFIRDNFGGYGECILAGWIILAIMTLPHVISISEDSIRAVPKTYKEASLGLGATHWETVKKVILPNARSGILASMVLGMGNAVGETMAVLMVIGNPNIPWIPSSVLDPVRVLTSTIVIEISYVAWGSMHQHALFALGIVLFVIVAILNAITTAVIRRGVRG</sequence>
<feature type="transmembrane region" description="Helical" evidence="9">
    <location>
        <begin position="29"/>
        <end position="47"/>
    </location>
</feature>
<dbReference type="InterPro" id="IPR051124">
    <property type="entry name" value="Phosphate_Transport_Permease"/>
</dbReference>
<dbReference type="PROSITE" id="PS50928">
    <property type="entry name" value="ABC_TM1"/>
    <property type="match status" value="1"/>
</dbReference>
<evidence type="ECO:0000256" key="5">
    <source>
        <dbReference type="ARBA" id="ARBA00022592"/>
    </source>
</evidence>
<dbReference type="InterPro" id="IPR035906">
    <property type="entry name" value="MetI-like_sf"/>
</dbReference>
<dbReference type="GO" id="GO:0005886">
    <property type="term" value="C:plasma membrane"/>
    <property type="evidence" value="ECO:0007669"/>
    <property type="project" value="UniProtKB-SubCell"/>
</dbReference>
<dbReference type="PANTHER" id="PTHR30425:SF1">
    <property type="entry name" value="PHOSPHATE TRANSPORT SYSTEM PERMEASE PROTEIN PSTC"/>
    <property type="match status" value="1"/>
</dbReference>
<keyword evidence="8 9" id="KW-0472">Membrane</keyword>
<evidence type="ECO:0000256" key="1">
    <source>
        <dbReference type="ARBA" id="ARBA00004651"/>
    </source>
</evidence>
<dbReference type="EMBL" id="MT631473">
    <property type="protein sequence ID" value="QNO51556.1"/>
    <property type="molecule type" value="Genomic_DNA"/>
</dbReference>
<gene>
    <name evidence="12" type="ORF">FJOHDBIG_00004</name>
</gene>
<keyword evidence="6 9" id="KW-0812">Transmembrane</keyword>
<feature type="transmembrane region" description="Helical" evidence="9">
    <location>
        <begin position="273"/>
        <end position="297"/>
    </location>
</feature>
<evidence type="ECO:0000256" key="8">
    <source>
        <dbReference type="ARBA" id="ARBA00023136"/>
    </source>
</evidence>
<dbReference type="AlphaFoldDB" id="A0A7G9YU72"/>
<evidence type="ECO:0000256" key="10">
    <source>
        <dbReference type="RuleBase" id="RU363054"/>
    </source>
</evidence>
<evidence type="ECO:0000256" key="3">
    <source>
        <dbReference type="ARBA" id="ARBA00022448"/>
    </source>
</evidence>
<comment type="similarity">
    <text evidence="2 10">Belongs to the binding-protein-dependent transport system permease family. CysTW subfamily.</text>
</comment>
<dbReference type="Pfam" id="PF00528">
    <property type="entry name" value="BPD_transp_1"/>
    <property type="match status" value="1"/>
</dbReference>
<evidence type="ECO:0000256" key="2">
    <source>
        <dbReference type="ARBA" id="ARBA00007069"/>
    </source>
</evidence>
<evidence type="ECO:0000313" key="12">
    <source>
        <dbReference type="EMBL" id="QNO51556.1"/>
    </source>
</evidence>
<reference evidence="12" key="1">
    <citation type="submission" date="2020-06" db="EMBL/GenBank/DDBJ databases">
        <title>Unique genomic features of the anaerobic methanotrophic archaea.</title>
        <authorList>
            <person name="Chadwick G.L."/>
            <person name="Skennerton C.T."/>
            <person name="Laso-Perez R."/>
            <person name="Leu A.O."/>
            <person name="Speth D.R."/>
            <person name="Yu H."/>
            <person name="Morgan-Lang C."/>
            <person name="Hatzenpichler R."/>
            <person name="Goudeau D."/>
            <person name="Malmstrom R."/>
            <person name="Brazelton W.J."/>
            <person name="Woyke T."/>
            <person name="Hallam S.J."/>
            <person name="Tyson G.W."/>
            <person name="Wegener G."/>
            <person name="Boetius A."/>
            <person name="Orphan V."/>
        </authorList>
    </citation>
    <scope>NUCLEOTIDE SEQUENCE</scope>
</reference>
<feature type="transmembrane region" description="Helical" evidence="9">
    <location>
        <begin position="124"/>
        <end position="145"/>
    </location>
</feature>
<feature type="transmembrane region" description="Helical" evidence="9">
    <location>
        <begin position="152"/>
        <end position="172"/>
    </location>
</feature>
<organism evidence="12">
    <name type="scientific">Candidatus Methanophagaceae archaeon ANME-1 ERB6</name>
    <dbReference type="NCBI Taxonomy" id="2759912"/>
    <lineage>
        <taxon>Archaea</taxon>
        <taxon>Methanobacteriati</taxon>
        <taxon>Methanobacteriota</taxon>
        <taxon>Stenosarchaea group</taxon>
        <taxon>Methanomicrobia</taxon>
        <taxon>Candidatus Methanophagales</taxon>
        <taxon>Candidatus Methanophagaceae</taxon>
    </lineage>
</organism>
<evidence type="ECO:0000256" key="7">
    <source>
        <dbReference type="ARBA" id="ARBA00022989"/>
    </source>
</evidence>
<comment type="function">
    <text evidence="10">Part of the binding-protein-dependent transport system for phosphate; probably responsible for the translocation of the substrate across the membrane.</text>
</comment>
<dbReference type="InterPro" id="IPR011864">
    <property type="entry name" value="Phosphate_PstC"/>
</dbReference>
<evidence type="ECO:0000256" key="9">
    <source>
        <dbReference type="RuleBase" id="RU363032"/>
    </source>
</evidence>
<evidence type="ECO:0000256" key="4">
    <source>
        <dbReference type="ARBA" id="ARBA00022475"/>
    </source>
</evidence>
<dbReference type="InterPro" id="IPR000515">
    <property type="entry name" value="MetI-like"/>
</dbReference>
<keyword evidence="4 10" id="KW-1003">Cell membrane</keyword>
<feature type="transmembrane region" description="Helical" evidence="9">
    <location>
        <begin position="213"/>
        <end position="235"/>
    </location>
</feature>
<proteinExistence type="inferred from homology"/>
<dbReference type="CDD" id="cd06261">
    <property type="entry name" value="TM_PBP2"/>
    <property type="match status" value="1"/>
</dbReference>
<dbReference type="Gene3D" id="1.10.3720.10">
    <property type="entry name" value="MetI-like"/>
    <property type="match status" value="1"/>
</dbReference>
<keyword evidence="7 9" id="KW-1133">Transmembrane helix</keyword>
<feature type="transmembrane region" description="Helical" evidence="9">
    <location>
        <begin position="81"/>
        <end position="104"/>
    </location>
</feature>